<protein>
    <submittedName>
        <fullName evidence="3">Uncharacterized protein</fullName>
    </submittedName>
</protein>
<keyword evidence="4" id="KW-1185">Reference proteome</keyword>
<evidence type="ECO:0000313" key="4">
    <source>
        <dbReference type="Proteomes" id="UP001359485"/>
    </source>
</evidence>
<evidence type="ECO:0000313" key="3">
    <source>
        <dbReference type="EMBL" id="KAK6645021.1"/>
    </source>
</evidence>
<evidence type="ECO:0000313" key="5">
    <source>
        <dbReference type="Proteomes" id="UP001372834"/>
    </source>
</evidence>
<dbReference type="EMBL" id="JAWJWF010000004">
    <property type="protein sequence ID" value="KAK6633709.1"/>
    <property type="molecule type" value="Genomic_DNA"/>
</dbReference>
<dbReference type="Proteomes" id="UP001372834">
    <property type="component" value="Unassembled WGS sequence"/>
</dbReference>
<feature type="compositionally biased region" description="Basic and acidic residues" evidence="1">
    <location>
        <begin position="1"/>
        <end position="14"/>
    </location>
</feature>
<reference evidence="3 5" key="1">
    <citation type="submission" date="2023-10" db="EMBL/GenBank/DDBJ databases">
        <title>Genomes of two closely related lineages of the louse Polyplax serrata with different host specificities.</title>
        <authorList>
            <person name="Martinu J."/>
            <person name="Tarabai H."/>
            <person name="Stefka J."/>
            <person name="Hypsa V."/>
        </authorList>
    </citation>
    <scope>NUCLEOTIDE SEQUENCE [LARGE SCALE GENOMIC DNA]</scope>
    <source>
        <strain evidence="2">98ZLc_SE</strain>
        <strain evidence="3">HR10_N</strain>
    </source>
</reference>
<proteinExistence type="predicted"/>
<dbReference type="AlphaFoldDB" id="A0AAN8SG19"/>
<evidence type="ECO:0000313" key="2">
    <source>
        <dbReference type="EMBL" id="KAK6633709.1"/>
    </source>
</evidence>
<gene>
    <name evidence="3" type="ORF">RUM43_001297</name>
    <name evidence="2" type="ORF">RUM44_004316</name>
</gene>
<name>A0AAN8SG19_POLSC</name>
<comment type="caution">
    <text evidence="3">The sequence shown here is derived from an EMBL/GenBank/DDBJ whole genome shotgun (WGS) entry which is preliminary data.</text>
</comment>
<dbReference type="Proteomes" id="UP001359485">
    <property type="component" value="Unassembled WGS sequence"/>
</dbReference>
<evidence type="ECO:0000256" key="1">
    <source>
        <dbReference type="SAM" id="MobiDB-lite"/>
    </source>
</evidence>
<feature type="compositionally biased region" description="Pro residues" evidence="1">
    <location>
        <begin position="68"/>
        <end position="79"/>
    </location>
</feature>
<feature type="compositionally biased region" description="Basic and acidic residues" evidence="1">
    <location>
        <begin position="35"/>
        <end position="49"/>
    </location>
</feature>
<sequence length="95" mass="10055">MTSHEERERTYDGHGDDDDGGRHVLVARDGGGAGEKGRGTGEPPRDENKSVGGEASEGTEASGRPDTTIPPLPLRPPLPVFPFLIKHICSHDNGS</sequence>
<organism evidence="3 5">
    <name type="scientific">Polyplax serrata</name>
    <name type="common">Common mouse louse</name>
    <dbReference type="NCBI Taxonomy" id="468196"/>
    <lineage>
        <taxon>Eukaryota</taxon>
        <taxon>Metazoa</taxon>
        <taxon>Ecdysozoa</taxon>
        <taxon>Arthropoda</taxon>
        <taxon>Hexapoda</taxon>
        <taxon>Insecta</taxon>
        <taxon>Pterygota</taxon>
        <taxon>Neoptera</taxon>
        <taxon>Paraneoptera</taxon>
        <taxon>Psocodea</taxon>
        <taxon>Troctomorpha</taxon>
        <taxon>Phthiraptera</taxon>
        <taxon>Anoplura</taxon>
        <taxon>Polyplacidae</taxon>
        <taxon>Polyplax</taxon>
    </lineage>
</organism>
<accession>A0AAN8SG19</accession>
<feature type="compositionally biased region" description="Low complexity" evidence="1">
    <location>
        <begin position="52"/>
        <end position="62"/>
    </location>
</feature>
<feature type="region of interest" description="Disordered" evidence="1">
    <location>
        <begin position="1"/>
        <end position="79"/>
    </location>
</feature>
<dbReference type="EMBL" id="JAWJWE010000001">
    <property type="protein sequence ID" value="KAK6645021.1"/>
    <property type="molecule type" value="Genomic_DNA"/>
</dbReference>